<dbReference type="PATRIC" id="fig|1502723.3.peg.125"/>
<protein>
    <submittedName>
        <fullName evidence="3">Uncharacterized protein</fullName>
    </submittedName>
</protein>
<keyword evidence="4" id="KW-1185">Reference proteome</keyword>
<gene>
    <name evidence="3" type="ORF">FF36_00109</name>
</gene>
<accession>A0A0D8BNB1</accession>
<evidence type="ECO:0000313" key="3">
    <source>
        <dbReference type="EMBL" id="KJE25494.1"/>
    </source>
</evidence>
<sequence>MAGDNVAPGVMGMVWQLLVWTAGAGTAMALAVACRPAAEAARRHGSVPGTVPAATGALAALVVVGLALTAFAGVPPWAGACWLVGTALAAGWIALRRRDPAAWGVPVTQPVGGETGQDGSPRQWMSPDLADQDDLVQSLTIASYALQMGDPGRAHQAVEVALSRSRATLDLLMRENPGRGFVRSGPATSQTPAGPTAA</sequence>
<feature type="compositionally biased region" description="Polar residues" evidence="1">
    <location>
        <begin position="186"/>
        <end position="198"/>
    </location>
</feature>
<proteinExistence type="predicted"/>
<keyword evidence="2" id="KW-1133">Transmembrane helix</keyword>
<reference evidence="4" key="1">
    <citation type="submission" date="2015-02" db="EMBL/GenBank/DDBJ databases">
        <title>Draft Genome of Frankia sp. CpI1-S.</title>
        <authorList>
            <person name="Oshone R.T."/>
            <person name="Ngom M."/>
            <person name="Ghodhbane-Gtari F."/>
            <person name="Gtari M."/>
            <person name="Morris K."/>
            <person name="Thomas K."/>
            <person name="Sen A."/>
            <person name="Tisa L.S."/>
        </authorList>
    </citation>
    <scope>NUCLEOTIDE SEQUENCE [LARGE SCALE GENOMIC DNA]</scope>
    <source>
        <strain evidence="4">CpI1-S</strain>
    </source>
</reference>
<comment type="caution">
    <text evidence="3">The sequence shown here is derived from an EMBL/GenBank/DDBJ whole genome shotgun (WGS) entry which is preliminary data.</text>
</comment>
<evidence type="ECO:0000313" key="4">
    <source>
        <dbReference type="Proteomes" id="UP000032545"/>
    </source>
</evidence>
<feature type="transmembrane region" description="Helical" evidence="2">
    <location>
        <begin position="77"/>
        <end position="95"/>
    </location>
</feature>
<evidence type="ECO:0000256" key="1">
    <source>
        <dbReference type="SAM" id="MobiDB-lite"/>
    </source>
</evidence>
<feature type="transmembrane region" description="Helical" evidence="2">
    <location>
        <begin position="50"/>
        <end position="71"/>
    </location>
</feature>
<name>A0A0D8BNB1_9ACTN</name>
<dbReference type="RefSeq" id="WP_242422210.1">
    <property type="nucleotide sequence ID" value="NZ_JYFN01000001.1"/>
</dbReference>
<feature type="region of interest" description="Disordered" evidence="1">
    <location>
        <begin position="176"/>
        <end position="198"/>
    </location>
</feature>
<dbReference type="AlphaFoldDB" id="A0A0D8BNB1"/>
<keyword evidence="2" id="KW-0812">Transmembrane</keyword>
<organism evidence="3 4">
    <name type="scientific">Frankia torreyi</name>
    <dbReference type="NCBI Taxonomy" id="1856"/>
    <lineage>
        <taxon>Bacteria</taxon>
        <taxon>Bacillati</taxon>
        <taxon>Actinomycetota</taxon>
        <taxon>Actinomycetes</taxon>
        <taxon>Frankiales</taxon>
        <taxon>Frankiaceae</taxon>
        <taxon>Frankia</taxon>
    </lineage>
</organism>
<dbReference type="Proteomes" id="UP000032545">
    <property type="component" value="Unassembled WGS sequence"/>
</dbReference>
<evidence type="ECO:0000256" key="2">
    <source>
        <dbReference type="SAM" id="Phobius"/>
    </source>
</evidence>
<keyword evidence="2" id="KW-0472">Membrane</keyword>
<feature type="transmembrane region" description="Helical" evidence="2">
    <location>
        <begin position="17"/>
        <end position="38"/>
    </location>
</feature>
<reference evidence="3 4" key="2">
    <citation type="journal article" date="2016" name="Genome Announc.">
        <title>Permanent Draft Genome Sequences for Two Variants of Frankia sp. Strain CpI1, the First Frankia Strain Isolated from Root Nodules of Comptonia peregrina.</title>
        <authorList>
            <person name="Oshone R."/>
            <person name="Hurst S.G.IV."/>
            <person name="Abebe-Akele F."/>
            <person name="Simpson S."/>
            <person name="Morris K."/>
            <person name="Thomas W.K."/>
            <person name="Tisa L.S."/>
        </authorList>
    </citation>
    <scope>NUCLEOTIDE SEQUENCE [LARGE SCALE GENOMIC DNA]</scope>
    <source>
        <strain evidence="4">CpI1-S</strain>
    </source>
</reference>
<dbReference type="EMBL" id="JYFN01000001">
    <property type="protein sequence ID" value="KJE25494.1"/>
    <property type="molecule type" value="Genomic_DNA"/>
</dbReference>